<gene>
    <name evidence="2" type="ORF">SAMN04488063_1951</name>
</gene>
<evidence type="ECO:0000313" key="3">
    <source>
        <dbReference type="Proteomes" id="UP000198876"/>
    </source>
</evidence>
<keyword evidence="1" id="KW-0472">Membrane</keyword>
<evidence type="ECO:0000256" key="1">
    <source>
        <dbReference type="SAM" id="Phobius"/>
    </source>
</evidence>
<organism evidence="2 3">
    <name type="scientific">Halopelagius inordinatus</name>
    <dbReference type="NCBI Taxonomy" id="553467"/>
    <lineage>
        <taxon>Archaea</taxon>
        <taxon>Methanobacteriati</taxon>
        <taxon>Methanobacteriota</taxon>
        <taxon>Stenosarchaea group</taxon>
        <taxon>Halobacteria</taxon>
        <taxon>Halobacteriales</taxon>
        <taxon>Haloferacaceae</taxon>
    </lineage>
</organism>
<keyword evidence="1" id="KW-1133">Transmembrane helix</keyword>
<keyword evidence="3" id="KW-1185">Reference proteome</keyword>
<feature type="transmembrane region" description="Helical" evidence="1">
    <location>
        <begin position="21"/>
        <end position="39"/>
    </location>
</feature>
<sequence>MKPLPPTPAVDSYDRTVTASSLVVSYLLVAAIPAALWAVSEPASAAVVAAIAVAAGAASRSVRRLRRDSRRRRRLCLPHTPVCVEL</sequence>
<feature type="transmembrane region" description="Helical" evidence="1">
    <location>
        <begin position="45"/>
        <end position="62"/>
    </location>
</feature>
<keyword evidence="1" id="KW-0812">Transmembrane</keyword>
<reference evidence="3" key="1">
    <citation type="submission" date="2016-10" db="EMBL/GenBank/DDBJ databases">
        <authorList>
            <person name="Varghese N."/>
            <person name="Submissions S."/>
        </authorList>
    </citation>
    <scope>NUCLEOTIDE SEQUENCE [LARGE SCALE GENOMIC DNA]</scope>
    <source>
        <strain evidence="3">CGMCC 1.7739</strain>
    </source>
</reference>
<dbReference type="RefSeq" id="WP_092891653.1">
    <property type="nucleotide sequence ID" value="NZ_FOOQ01000002.1"/>
</dbReference>
<protein>
    <submittedName>
        <fullName evidence="2">Uncharacterized protein</fullName>
    </submittedName>
</protein>
<proteinExistence type="predicted"/>
<accession>A0A1I2RN91</accession>
<dbReference type="EMBL" id="FOOQ01000002">
    <property type="protein sequence ID" value="SFG40939.1"/>
    <property type="molecule type" value="Genomic_DNA"/>
</dbReference>
<name>A0A1I2RN91_9EURY</name>
<evidence type="ECO:0000313" key="2">
    <source>
        <dbReference type="EMBL" id="SFG40939.1"/>
    </source>
</evidence>
<dbReference type="Proteomes" id="UP000198876">
    <property type="component" value="Unassembled WGS sequence"/>
</dbReference>
<dbReference type="AlphaFoldDB" id="A0A1I2RN91"/>